<evidence type="ECO:0000313" key="8">
    <source>
        <dbReference type="EMBL" id="OSI18762.1"/>
    </source>
</evidence>
<dbReference type="GO" id="GO:0009247">
    <property type="term" value="P:glycolipid biosynthetic process"/>
    <property type="evidence" value="ECO:0007669"/>
    <property type="project" value="UniProtKB-ARBA"/>
</dbReference>
<accession>A0A1X3DGC0</accession>
<keyword evidence="2" id="KW-1003">Cell membrane</keyword>
<dbReference type="CDD" id="cd07984">
    <property type="entry name" value="LPLAT_LABLAT-like"/>
    <property type="match status" value="1"/>
</dbReference>
<evidence type="ECO:0000256" key="5">
    <source>
        <dbReference type="ARBA" id="ARBA00023136"/>
    </source>
</evidence>
<dbReference type="GeneID" id="94580652"/>
<evidence type="ECO:0000256" key="1">
    <source>
        <dbReference type="ARBA" id="ARBA00004533"/>
    </source>
</evidence>
<keyword evidence="9" id="KW-1185">Reference proteome</keyword>
<feature type="transmembrane region" description="Helical" evidence="7">
    <location>
        <begin position="33"/>
        <end position="53"/>
    </location>
</feature>
<proteinExistence type="predicted"/>
<dbReference type="PANTHER" id="PTHR30606:SF10">
    <property type="entry name" value="PHOSPHATIDYLINOSITOL MANNOSIDE ACYLTRANSFERASE"/>
    <property type="match status" value="1"/>
</dbReference>
<dbReference type="GO" id="GO:0005886">
    <property type="term" value="C:plasma membrane"/>
    <property type="evidence" value="ECO:0007669"/>
    <property type="project" value="UniProtKB-SubCell"/>
</dbReference>
<dbReference type="Pfam" id="PF03279">
    <property type="entry name" value="Lip_A_acyltrans"/>
    <property type="match status" value="1"/>
</dbReference>
<comment type="subcellular location">
    <subcellularLocation>
        <location evidence="1">Cell inner membrane</location>
    </subcellularLocation>
</comment>
<evidence type="ECO:0000313" key="9">
    <source>
        <dbReference type="Proteomes" id="UP000193118"/>
    </source>
</evidence>
<evidence type="ECO:0000256" key="7">
    <source>
        <dbReference type="SAM" id="Phobius"/>
    </source>
</evidence>
<organism evidence="8 9">
    <name type="scientific">Neisseria dentiae</name>
    <dbReference type="NCBI Taxonomy" id="194197"/>
    <lineage>
        <taxon>Bacteria</taxon>
        <taxon>Pseudomonadati</taxon>
        <taxon>Pseudomonadota</taxon>
        <taxon>Betaproteobacteria</taxon>
        <taxon>Neisseriales</taxon>
        <taxon>Neisseriaceae</taxon>
        <taxon>Neisseria</taxon>
    </lineage>
</organism>
<evidence type="ECO:0000256" key="2">
    <source>
        <dbReference type="ARBA" id="ARBA00022475"/>
    </source>
</evidence>
<keyword evidence="6" id="KW-0012">Acyltransferase</keyword>
<keyword evidence="7" id="KW-0812">Transmembrane</keyword>
<dbReference type="GO" id="GO:0016746">
    <property type="term" value="F:acyltransferase activity"/>
    <property type="evidence" value="ECO:0007669"/>
    <property type="project" value="UniProtKB-KW"/>
</dbReference>
<keyword evidence="5 7" id="KW-0472">Membrane</keyword>
<dbReference type="Proteomes" id="UP000193118">
    <property type="component" value="Unassembled WGS sequence"/>
</dbReference>
<dbReference type="AlphaFoldDB" id="A0A1X3DGC0"/>
<reference evidence="9" key="1">
    <citation type="submission" date="2017-01" db="EMBL/GenBank/DDBJ databases">
        <authorList>
            <person name="Wolfgang W.J."/>
            <person name="Cole J."/>
            <person name="Wroblewski D."/>
            <person name="Mcginnis J."/>
            <person name="Musser K.A."/>
        </authorList>
    </citation>
    <scope>NUCLEOTIDE SEQUENCE [LARGE SCALE GENOMIC DNA]</scope>
    <source>
        <strain evidence="9">DSM 19151</strain>
    </source>
</reference>
<dbReference type="OrthoDB" id="9808633at2"/>
<gene>
    <name evidence="8" type="ORF">BWD09_00415</name>
</gene>
<comment type="caution">
    <text evidence="8">The sequence shown here is derived from an EMBL/GenBank/DDBJ whole genome shotgun (WGS) entry which is preliminary data.</text>
</comment>
<keyword evidence="4 8" id="KW-0808">Transferase</keyword>
<protein>
    <submittedName>
        <fullName evidence="8">Glycosyl transferase family 2</fullName>
    </submittedName>
</protein>
<sequence length="314" mass="35630">MNKPTSDSEHWAAQNERGNRLFLGITTLMVRHLPAWLMNPCIWFVVLYFYATAPKQRRNIARYQARLQTAFPDAVLPQRLPVFQQFVAFGGAVCDRFAVWQRKIRYEDLVLEDPDDVYALVGDRSLRGQIFVCSHVGNVEVCRALVSHHQGFKLNVLVHSRHAEAFNEALQKAGADRIQTIQVTDLDAALMMELHRRIDAGEWLAVAADRVPVRGEKTVPVSFLGSPADMPQGAWLLAGLLKTRVHTLFCIKQNGRYHLKLGRFLDATDWKRGGRNAAVAAAAQRFADVLAQECARNPLQWFNFYDFWNDANNG</sequence>
<dbReference type="InterPro" id="IPR014548">
    <property type="entry name" value="Ac_Trasf"/>
</dbReference>
<dbReference type="PANTHER" id="PTHR30606">
    <property type="entry name" value="LIPID A BIOSYNTHESIS LAUROYL ACYLTRANSFERASE"/>
    <property type="match status" value="1"/>
</dbReference>
<dbReference type="STRING" id="194197.BWD09_00415"/>
<evidence type="ECO:0000256" key="4">
    <source>
        <dbReference type="ARBA" id="ARBA00022679"/>
    </source>
</evidence>
<evidence type="ECO:0000256" key="3">
    <source>
        <dbReference type="ARBA" id="ARBA00022519"/>
    </source>
</evidence>
<evidence type="ECO:0000256" key="6">
    <source>
        <dbReference type="ARBA" id="ARBA00023315"/>
    </source>
</evidence>
<dbReference type="PIRSF" id="PIRSF028561">
    <property type="entry name" value="Ac_Trasf"/>
    <property type="match status" value="1"/>
</dbReference>
<keyword evidence="7" id="KW-1133">Transmembrane helix</keyword>
<name>A0A1X3DGC0_9NEIS</name>
<keyword evidence="3" id="KW-0997">Cell inner membrane</keyword>
<dbReference type="RefSeq" id="WP_085364772.1">
    <property type="nucleotide sequence ID" value="NZ_CAUJPZ010000025.1"/>
</dbReference>
<dbReference type="InterPro" id="IPR004960">
    <property type="entry name" value="LipA_acyltrans"/>
</dbReference>
<dbReference type="EMBL" id="MTBO01000001">
    <property type="protein sequence ID" value="OSI18762.1"/>
    <property type="molecule type" value="Genomic_DNA"/>
</dbReference>